<feature type="region of interest" description="Disordered" evidence="13">
    <location>
        <begin position="237"/>
        <end position="288"/>
    </location>
</feature>
<dbReference type="Pfam" id="PF03901">
    <property type="entry name" value="Glyco_transf_22"/>
    <property type="match status" value="1"/>
</dbReference>
<dbReference type="EC" id="2.4.1.-" evidence="12"/>
<dbReference type="Proteomes" id="UP000807716">
    <property type="component" value="Unassembled WGS sequence"/>
</dbReference>
<evidence type="ECO:0000256" key="4">
    <source>
        <dbReference type="ARBA" id="ARBA00022676"/>
    </source>
</evidence>
<dbReference type="InterPro" id="IPR005599">
    <property type="entry name" value="GPI_mannosylTrfase"/>
</dbReference>
<evidence type="ECO:0000256" key="5">
    <source>
        <dbReference type="ARBA" id="ARBA00022679"/>
    </source>
</evidence>
<evidence type="ECO:0000256" key="6">
    <source>
        <dbReference type="ARBA" id="ARBA00022692"/>
    </source>
</evidence>
<evidence type="ECO:0000256" key="10">
    <source>
        <dbReference type="ARBA" id="ARBA00044721"/>
    </source>
</evidence>
<evidence type="ECO:0000256" key="1">
    <source>
        <dbReference type="ARBA" id="ARBA00004477"/>
    </source>
</evidence>
<comment type="subcellular location">
    <subcellularLocation>
        <location evidence="1 12">Endoplasmic reticulum membrane</location>
        <topology evidence="1 12">Multi-pass membrane protein</topology>
    </subcellularLocation>
</comment>
<dbReference type="OrthoDB" id="19039at2759"/>
<dbReference type="AlphaFoldDB" id="A0A9P6U2E6"/>
<comment type="similarity">
    <text evidence="3 12">Belongs to the glycosyltransferase 22 family.</text>
</comment>
<sequence length="688" mass="76930">MSLRRRDKHDAKKTISSIDDLQYLDAKQLVRDAPKPLVVPSSNDDCGCQEHILIALEVLMFGLMAFHILVAPYTKVEESFNLQATHDLLQQASRLTSPWSSLLDRSVVTRSFDHLEFPGVVPRTFVGPLMLATASWPFLKLADLVSPVAAGVAMTKGLRAQIIVRLVLGAYTCFCWRVLRKAVQRQFGMRAAQLFVFVSTCQFHWLFYAGRTLPNVFALGLVNVAYSYWLRASTPEEGEESSSSRSSPLSSSPASPTPGGSENGGGARALGLPPSSSSSSLHQQQHQQQAMTRQEIEKRLCRMVDWFVVATVLFRSELVLLLGPILLVELITTRISFRAMVLEGMLAGFGSLAVGLVVDSWFWQQPWMWAEGYVFYFNAVLGQSVAWGTLPWHTYVTLFLPKTASLAFPMGLVAFWVEPRFRRYLVPVVVFVAAYSCLAHKEWRFIVYVVPILNLGAALFLDWCWKRSLKKMRPSRRHHQQQKFKAWLYWLLAWACCLALGVLLGLSMVMSVISSTNYPGGHALARLHEVVLQEDGGARTIHVHIDGAAAETGCSRFGELYAMHGEDDMASSLATRWIYSKREGLKDPQEYVDAGYTHLLTATPAFHEANFEVIEVVQGYAGLKGHITAKGGVDIMKALKEECVDYAKTKLLSGASWSQLPQRAVGLLNACSPLRIHTEDNIWIMRRR</sequence>
<protein>
    <recommendedName>
        <fullName evidence="12">Mannosyltransferase</fullName>
        <ecNumber evidence="12">2.4.1.-</ecNumber>
    </recommendedName>
</protein>
<feature type="transmembrane region" description="Helical" evidence="12">
    <location>
        <begin position="445"/>
        <end position="465"/>
    </location>
</feature>
<feature type="transmembrane region" description="Helical" evidence="12">
    <location>
        <begin position="191"/>
        <end position="207"/>
    </location>
</feature>
<keyword evidence="6 12" id="KW-0812">Transmembrane</keyword>
<keyword evidence="8 12" id="KW-1133">Transmembrane helix</keyword>
<evidence type="ECO:0000256" key="12">
    <source>
        <dbReference type="RuleBase" id="RU363075"/>
    </source>
</evidence>
<proteinExistence type="inferred from homology"/>
<dbReference type="PANTHER" id="PTHR22760:SF1">
    <property type="entry name" value="DOL-P-MAN:MAN(7)GLCNAC(2)-PP-DOL ALPHA-1,6-MANNOSYLTRANSFERASE"/>
    <property type="match status" value="1"/>
</dbReference>
<comment type="function">
    <text evidence="10">Mannosyltransferase that operates in the biosynthetic pathway of dolichol-linked oligosaccharides, the glycan precursors employed in protein asparagine (N)-glycosylation. The assembly of dolichol-linked oligosaccharides begins on the cytosolic side of the endoplasmic reticulum membrane and finishes in its lumen. The sequential addition of sugars to dolichol pyrophosphate produces dolichol-linked oligosaccharides containing fourteen sugars, including two GlcNAcs, nine mannoses and three glucoses. Once assembled, the oligosaccharide is transferred from the lipid to nascent proteins by oligosaccharyltransferases. In the lumen of the endoplasmic reticulum, adds the eighth mannose residue in an alpha-1,6 linkage onto Man(7)GlcNAc(2)-PP-dolichol to produce Man(8)GlcNAc(2)-PP-dolichol.</text>
</comment>
<organism evidence="14 15">
    <name type="scientific">Actinomortierella ambigua</name>
    <dbReference type="NCBI Taxonomy" id="1343610"/>
    <lineage>
        <taxon>Eukaryota</taxon>
        <taxon>Fungi</taxon>
        <taxon>Fungi incertae sedis</taxon>
        <taxon>Mucoromycota</taxon>
        <taxon>Mortierellomycotina</taxon>
        <taxon>Mortierellomycetes</taxon>
        <taxon>Mortierellales</taxon>
        <taxon>Mortierellaceae</taxon>
        <taxon>Actinomortierella</taxon>
    </lineage>
</organism>
<dbReference type="GO" id="GO:0006487">
    <property type="term" value="P:protein N-linked glycosylation"/>
    <property type="evidence" value="ECO:0007669"/>
    <property type="project" value="TreeGrafter"/>
</dbReference>
<keyword evidence="7 12" id="KW-0256">Endoplasmic reticulum</keyword>
<feature type="compositionally biased region" description="Low complexity" evidence="13">
    <location>
        <begin position="241"/>
        <end position="260"/>
    </location>
</feature>
<keyword evidence="4 12" id="KW-0328">Glycosyltransferase</keyword>
<dbReference type="PANTHER" id="PTHR22760">
    <property type="entry name" value="GLYCOSYLTRANSFERASE"/>
    <property type="match status" value="1"/>
</dbReference>
<evidence type="ECO:0000256" key="11">
    <source>
        <dbReference type="ARBA" id="ARBA00048899"/>
    </source>
</evidence>
<comment type="pathway">
    <text evidence="2">Protein modification; protein glycosylation.</text>
</comment>
<feature type="transmembrane region" description="Helical" evidence="12">
    <location>
        <begin position="398"/>
        <end position="417"/>
    </location>
</feature>
<keyword evidence="9 12" id="KW-0472">Membrane</keyword>
<evidence type="ECO:0000256" key="8">
    <source>
        <dbReference type="ARBA" id="ARBA00022989"/>
    </source>
</evidence>
<feature type="transmembrane region" description="Helical" evidence="12">
    <location>
        <begin position="339"/>
        <end position="362"/>
    </location>
</feature>
<dbReference type="GO" id="GO:0052917">
    <property type="term" value="F:dol-P-Man:Man(7)GlcNAc(2)-PP-Dol alpha-1,6-mannosyltransferase activity"/>
    <property type="evidence" value="ECO:0007669"/>
    <property type="project" value="UniProtKB-EC"/>
</dbReference>
<feature type="compositionally biased region" description="Low complexity" evidence="13">
    <location>
        <begin position="272"/>
        <end position="288"/>
    </location>
</feature>
<feature type="transmembrane region" description="Helical" evidence="12">
    <location>
        <begin position="303"/>
        <end position="327"/>
    </location>
</feature>
<accession>A0A9P6U2E6</accession>
<dbReference type="EMBL" id="JAAAJB010000416">
    <property type="protein sequence ID" value="KAG0256283.1"/>
    <property type="molecule type" value="Genomic_DNA"/>
</dbReference>
<evidence type="ECO:0000256" key="2">
    <source>
        <dbReference type="ARBA" id="ARBA00004922"/>
    </source>
</evidence>
<feature type="transmembrane region" description="Helical" evidence="12">
    <location>
        <begin position="52"/>
        <end position="73"/>
    </location>
</feature>
<gene>
    <name evidence="14" type="primary">ALG12</name>
    <name evidence="14" type="ORF">DFQ27_005792</name>
</gene>
<evidence type="ECO:0000256" key="3">
    <source>
        <dbReference type="ARBA" id="ARBA00007063"/>
    </source>
</evidence>
<evidence type="ECO:0000313" key="15">
    <source>
        <dbReference type="Proteomes" id="UP000807716"/>
    </source>
</evidence>
<comment type="catalytic activity">
    <reaction evidence="11">
        <text>an alpha-D-Man-(1-&gt;2)-alpha-D-Man-(1-&gt;2)-alpha-D-Man-(1-&gt;3)-[alpha-D-Man-(1-&gt;2)-alpha-D-Man-(1-&gt;3)-alpha-D-Man-(1-&gt;6)]-beta-D-Man-(1-&gt;4)-beta-D-GlcNAc-(1-&gt;4)-alpha-D-GlcNAc-diphospho-di-trans,poly-cis-dolichol + a di-trans,poly-cis-dolichyl beta-D-mannosyl phosphate = an alpha-D-Man-(1-&gt;2)-alpha-D-Man-(1-&gt;2)-alpha-D-Man-(1-&gt;3)-[alpha-D-Man-(1-&gt;2)-alpha-D-Man-(1-&gt;3)-[alpha-D-Man-(1-&gt;6)]-alpha-D-Man-(1-&gt;6)]-beta-D-Man-(1-&gt;4)-beta-D-GlcNAc-(1-&gt;4)-alpha-D-GlcNAc-diphospho-di-trans,poly-cis-dolichol + a di-trans,poly-cis-dolichyl phosphate + H(+)</text>
        <dbReference type="Rhea" id="RHEA:29535"/>
        <dbReference type="Rhea" id="RHEA-COMP:19498"/>
        <dbReference type="Rhea" id="RHEA-COMP:19501"/>
        <dbReference type="Rhea" id="RHEA-COMP:19518"/>
        <dbReference type="Rhea" id="RHEA-COMP:19519"/>
        <dbReference type="ChEBI" id="CHEBI:15378"/>
        <dbReference type="ChEBI" id="CHEBI:57683"/>
        <dbReference type="ChEBI" id="CHEBI:58211"/>
        <dbReference type="ChEBI" id="CHEBI:132517"/>
        <dbReference type="ChEBI" id="CHEBI:132519"/>
        <dbReference type="EC" id="2.4.1.260"/>
    </reaction>
    <physiologicalReaction direction="left-to-right" evidence="11">
        <dbReference type="Rhea" id="RHEA:29536"/>
    </physiologicalReaction>
</comment>
<dbReference type="GO" id="GO:0005789">
    <property type="term" value="C:endoplasmic reticulum membrane"/>
    <property type="evidence" value="ECO:0007669"/>
    <property type="project" value="UniProtKB-SubCell"/>
</dbReference>
<evidence type="ECO:0000256" key="9">
    <source>
        <dbReference type="ARBA" id="ARBA00023136"/>
    </source>
</evidence>
<name>A0A9P6U2E6_9FUNG</name>
<feature type="transmembrane region" description="Helical" evidence="12">
    <location>
        <begin position="486"/>
        <end position="510"/>
    </location>
</feature>
<feature type="transmembrane region" description="Helical" evidence="12">
    <location>
        <begin position="424"/>
        <end position="439"/>
    </location>
</feature>
<evidence type="ECO:0000256" key="7">
    <source>
        <dbReference type="ARBA" id="ARBA00022824"/>
    </source>
</evidence>
<comment type="caution">
    <text evidence="14">The sequence shown here is derived from an EMBL/GenBank/DDBJ whole genome shotgun (WGS) entry which is preliminary data.</text>
</comment>
<evidence type="ECO:0000256" key="13">
    <source>
        <dbReference type="SAM" id="MobiDB-lite"/>
    </source>
</evidence>
<feature type="transmembrane region" description="Helical" evidence="12">
    <location>
        <begin position="162"/>
        <end position="179"/>
    </location>
</feature>
<reference evidence="14" key="1">
    <citation type="journal article" date="2020" name="Fungal Divers.">
        <title>Resolving the Mortierellaceae phylogeny through synthesis of multi-gene phylogenetics and phylogenomics.</title>
        <authorList>
            <person name="Vandepol N."/>
            <person name="Liber J."/>
            <person name="Desiro A."/>
            <person name="Na H."/>
            <person name="Kennedy M."/>
            <person name="Barry K."/>
            <person name="Grigoriev I.V."/>
            <person name="Miller A.N."/>
            <person name="O'Donnell K."/>
            <person name="Stajich J.E."/>
            <person name="Bonito G."/>
        </authorList>
    </citation>
    <scope>NUCLEOTIDE SEQUENCE</scope>
    <source>
        <strain evidence="14">BC1065</strain>
    </source>
</reference>
<evidence type="ECO:0000313" key="14">
    <source>
        <dbReference type="EMBL" id="KAG0256283.1"/>
    </source>
</evidence>
<keyword evidence="5" id="KW-0808">Transferase</keyword>
<keyword evidence="15" id="KW-1185">Reference proteome</keyword>